<dbReference type="HOGENOM" id="CLU_029375_2_0_1"/>
<dbReference type="VEuPathDB" id="VectorBase:RPRC008330"/>
<sequence>MNIKLESLKFLPLIAIIILKCWKLFCVCLLFFLVIYWIFGGFMAIAVLFIALGFCFYMIQDHLLFHPDDNNSQSRMFVQTPSSIWLPFENIFIKSLDGTLIHLYFIRQEEPVASKAPTVVFFHGNAGNMGHRLQNAAGLFSSLHCNILMVEYRGYGQSKGYPSENGIYMDAQAALDFLAARPDVNQTQIVVFGRSLGGAVAIDLAARAEYASRIWCVIVENTFTSIPDMTAALFNYNWLRYVPLFAYKNKFLSKEKIGSVTSPILFVSGQTDSLVPPKMMSELYRLCGSTSKHFVPFPSGGHNDTWTCPEYYPCFESFLTSVKDHMPSSPPICQLRGVASV</sequence>
<dbReference type="STRING" id="13249.T1HWB0"/>
<dbReference type="GO" id="GO:0008474">
    <property type="term" value="F:palmitoyl-(protein) hydrolase activity"/>
    <property type="evidence" value="ECO:0007669"/>
    <property type="project" value="TreeGrafter"/>
</dbReference>
<dbReference type="AlphaFoldDB" id="T1HWB0"/>
<feature type="domain" description="AB hydrolase-1" evidence="3">
    <location>
        <begin position="117"/>
        <end position="245"/>
    </location>
</feature>
<dbReference type="Gene3D" id="3.40.50.1820">
    <property type="entry name" value="alpha/beta hydrolase"/>
    <property type="match status" value="1"/>
</dbReference>
<dbReference type="FunCoup" id="T1HWB0">
    <property type="interactions" value="943"/>
</dbReference>
<dbReference type="EMBL" id="ACPB03013645">
    <property type="status" value="NOT_ANNOTATED_CDS"/>
    <property type="molecule type" value="Genomic_DNA"/>
</dbReference>
<evidence type="ECO:0000256" key="2">
    <source>
        <dbReference type="ARBA" id="ARBA00042701"/>
    </source>
</evidence>
<accession>T1HWB0</accession>
<dbReference type="OMA" id="WLPEQGY"/>
<keyword evidence="5" id="KW-1185">Reference proteome</keyword>
<dbReference type="PANTHER" id="PTHR12277">
    <property type="entry name" value="ALPHA/BETA HYDROLASE DOMAIN-CONTAINING PROTEIN"/>
    <property type="match status" value="1"/>
</dbReference>
<dbReference type="Proteomes" id="UP000015103">
    <property type="component" value="Unassembled WGS sequence"/>
</dbReference>
<evidence type="ECO:0000313" key="5">
    <source>
        <dbReference type="Proteomes" id="UP000015103"/>
    </source>
</evidence>
<dbReference type="eggNOG" id="KOG4391">
    <property type="taxonomic scope" value="Eukaryota"/>
</dbReference>
<name>T1HWB0_RHOPR</name>
<dbReference type="EnsemblMetazoa" id="RPRC008330-RA">
    <property type="protein sequence ID" value="RPRC008330-PA"/>
    <property type="gene ID" value="RPRC008330"/>
</dbReference>
<dbReference type="InterPro" id="IPR029058">
    <property type="entry name" value="AB_hydrolase_fold"/>
</dbReference>
<organism evidence="4 5">
    <name type="scientific">Rhodnius prolixus</name>
    <name type="common">Triatomid bug</name>
    <dbReference type="NCBI Taxonomy" id="13249"/>
    <lineage>
        <taxon>Eukaryota</taxon>
        <taxon>Metazoa</taxon>
        <taxon>Ecdysozoa</taxon>
        <taxon>Arthropoda</taxon>
        <taxon>Hexapoda</taxon>
        <taxon>Insecta</taxon>
        <taxon>Pterygota</taxon>
        <taxon>Neoptera</taxon>
        <taxon>Paraneoptera</taxon>
        <taxon>Hemiptera</taxon>
        <taxon>Heteroptera</taxon>
        <taxon>Panheteroptera</taxon>
        <taxon>Cimicomorpha</taxon>
        <taxon>Reduviidae</taxon>
        <taxon>Triatominae</taxon>
        <taxon>Rhodnius</taxon>
    </lineage>
</organism>
<reference evidence="4" key="1">
    <citation type="submission" date="2015-05" db="UniProtKB">
        <authorList>
            <consortium name="EnsemblMetazoa"/>
        </authorList>
    </citation>
    <scope>IDENTIFICATION</scope>
</reference>
<proteinExistence type="predicted"/>
<evidence type="ECO:0000313" key="4">
    <source>
        <dbReference type="EnsemblMetazoa" id="RPRC008330-PA"/>
    </source>
</evidence>
<dbReference type="PANTHER" id="PTHR12277:SF81">
    <property type="entry name" value="PROTEIN ABHD13"/>
    <property type="match status" value="1"/>
</dbReference>
<protein>
    <recommendedName>
        <fullName evidence="1">Protein ABHD13</fullName>
    </recommendedName>
    <alternativeName>
        <fullName evidence="2">Alpha/beta hydrolase domain-containing protein 13</fullName>
    </alternativeName>
</protein>
<evidence type="ECO:0000256" key="1">
    <source>
        <dbReference type="ARBA" id="ARBA00040125"/>
    </source>
</evidence>
<dbReference type="InParanoid" id="T1HWB0"/>
<evidence type="ECO:0000259" key="3">
    <source>
        <dbReference type="Pfam" id="PF00561"/>
    </source>
</evidence>
<dbReference type="Pfam" id="PF00561">
    <property type="entry name" value="Abhydrolase_1"/>
    <property type="match status" value="1"/>
</dbReference>
<dbReference type="SUPFAM" id="SSF53474">
    <property type="entry name" value="alpha/beta-Hydrolases"/>
    <property type="match status" value="1"/>
</dbReference>
<dbReference type="GO" id="GO:0016020">
    <property type="term" value="C:membrane"/>
    <property type="evidence" value="ECO:0007669"/>
    <property type="project" value="TreeGrafter"/>
</dbReference>
<dbReference type="ESTHER" id="rhopr-t1hwb0">
    <property type="family name" value="ABHD13-BEM46"/>
</dbReference>
<dbReference type="InterPro" id="IPR000073">
    <property type="entry name" value="AB_hydrolase_1"/>
</dbReference>